<dbReference type="InterPro" id="IPR004568">
    <property type="entry name" value="Ppantetheine-prot_Trfase_dom"/>
</dbReference>
<dbReference type="Pfam" id="PF01648">
    <property type="entry name" value="ACPS"/>
    <property type="match status" value="1"/>
</dbReference>
<keyword evidence="1 8" id="KW-0444">Lipid biosynthesis</keyword>
<dbReference type="InterPro" id="IPR037143">
    <property type="entry name" value="4-PPantetheinyl_Trfase_dom_sf"/>
</dbReference>
<comment type="subcellular location">
    <subcellularLocation>
        <location evidence="8">Cytoplasm</location>
    </subcellularLocation>
</comment>
<evidence type="ECO:0000256" key="1">
    <source>
        <dbReference type="ARBA" id="ARBA00022516"/>
    </source>
</evidence>
<keyword evidence="4 8" id="KW-0276">Fatty acid metabolism</keyword>
<feature type="binding site" evidence="8">
    <location>
        <position position="29"/>
    </location>
    <ligand>
        <name>Mg(2+)</name>
        <dbReference type="ChEBI" id="CHEBI:18420"/>
    </ligand>
</feature>
<evidence type="ECO:0000256" key="5">
    <source>
        <dbReference type="ARBA" id="ARBA00022842"/>
    </source>
</evidence>
<dbReference type="EC" id="2.7.8.7" evidence="8"/>
<organism evidence="10 11">
    <name type="scientific">Neomoorella humiferrea</name>
    <dbReference type="NCBI Taxonomy" id="676965"/>
    <lineage>
        <taxon>Bacteria</taxon>
        <taxon>Bacillati</taxon>
        <taxon>Bacillota</taxon>
        <taxon>Clostridia</taxon>
        <taxon>Neomoorellales</taxon>
        <taxon>Neomoorellaceae</taxon>
        <taxon>Neomoorella</taxon>
    </lineage>
</organism>
<dbReference type="EMBL" id="PVXM01000061">
    <property type="protein sequence ID" value="PRR68730.1"/>
    <property type="molecule type" value="Genomic_DNA"/>
</dbReference>
<evidence type="ECO:0000256" key="7">
    <source>
        <dbReference type="ARBA" id="ARBA00023160"/>
    </source>
</evidence>
<evidence type="ECO:0000256" key="8">
    <source>
        <dbReference type="HAMAP-Rule" id="MF_00101"/>
    </source>
</evidence>
<dbReference type="NCBIfam" id="TIGR00556">
    <property type="entry name" value="pantethn_trn"/>
    <property type="match status" value="1"/>
</dbReference>
<name>A0A2T0AJZ7_9FIRM</name>
<dbReference type="GO" id="GO:0008897">
    <property type="term" value="F:holo-[acyl-carrier-protein] synthase activity"/>
    <property type="evidence" value="ECO:0007669"/>
    <property type="project" value="UniProtKB-UniRule"/>
</dbReference>
<dbReference type="GO" id="GO:0006633">
    <property type="term" value="P:fatty acid biosynthetic process"/>
    <property type="evidence" value="ECO:0007669"/>
    <property type="project" value="UniProtKB-UniRule"/>
</dbReference>
<feature type="binding site" evidence="8">
    <location>
        <position position="77"/>
    </location>
    <ligand>
        <name>Mg(2+)</name>
        <dbReference type="ChEBI" id="CHEBI:18420"/>
    </ligand>
</feature>
<dbReference type="HAMAP" id="MF_00101">
    <property type="entry name" value="AcpS"/>
    <property type="match status" value="1"/>
</dbReference>
<dbReference type="GO" id="GO:0005737">
    <property type="term" value="C:cytoplasm"/>
    <property type="evidence" value="ECO:0007669"/>
    <property type="project" value="UniProtKB-SubCell"/>
</dbReference>
<evidence type="ECO:0000256" key="6">
    <source>
        <dbReference type="ARBA" id="ARBA00023098"/>
    </source>
</evidence>
<evidence type="ECO:0000256" key="3">
    <source>
        <dbReference type="ARBA" id="ARBA00022723"/>
    </source>
</evidence>
<keyword evidence="6 8" id="KW-0443">Lipid metabolism</keyword>
<dbReference type="AlphaFoldDB" id="A0A2T0AJZ7"/>
<keyword evidence="2 8" id="KW-0808">Transferase</keyword>
<dbReference type="NCBIfam" id="NF000832">
    <property type="entry name" value="PRK00070.3-2"/>
    <property type="match status" value="1"/>
</dbReference>
<protein>
    <recommendedName>
        <fullName evidence="8">Holo-[acyl-carrier-protein] synthase</fullName>
        <shortName evidence="8">Holo-ACP synthase</shortName>
        <ecNumber evidence="8">2.7.8.7</ecNumber>
    </recommendedName>
    <alternativeName>
        <fullName evidence="8">4'-phosphopantetheinyl transferase AcpS</fullName>
    </alternativeName>
</protein>
<comment type="cofactor">
    <cofactor evidence="8">
        <name>Mg(2+)</name>
        <dbReference type="ChEBI" id="CHEBI:18420"/>
    </cofactor>
</comment>
<comment type="function">
    <text evidence="8">Transfers the 4'-phosphopantetheine moiety from coenzyme A to a Ser of acyl-carrier-protein.</text>
</comment>
<gene>
    <name evidence="8 10" type="primary">acpS</name>
    <name evidence="10" type="ORF">MOHU_26620</name>
</gene>
<sequence>MFIAELSKEKGLKNNQPGKDGNMAQIGIDIIEIDRLERALKRHPRLLSRLFTPAELEYCMGRGRPAASLAARFAAKEAVMKVLGVGLGGCSFRDIEIGREDGGRPRVVLHGRAEKLARKAGGGTITVSLSHCRSFAAAVAIALFDGIDL</sequence>
<dbReference type="GO" id="GO:0000287">
    <property type="term" value="F:magnesium ion binding"/>
    <property type="evidence" value="ECO:0007669"/>
    <property type="project" value="UniProtKB-UniRule"/>
</dbReference>
<reference evidence="10 11" key="1">
    <citation type="submission" date="2018-03" db="EMBL/GenBank/DDBJ databases">
        <title>Genome sequence of Moorella humiferrea DSM 23265.</title>
        <authorList>
            <person name="Poehlein A."/>
            <person name="Daniel R."/>
        </authorList>
    </citation>
    <scope>NUCLEOTIDE SEQUENCE [LARGE SCALE GENOMIC DNA]</scope>
    <source>
        <strain evidence="10 11">DSM 23265</strain>
    </source>
</reference>
<feature type="domain" description="4'-phosphopantetheinyl transferase" evidence="9">
    <location>
        <begin position="25"/>
        <end position="120"/>
    </location>
</feature>
<keyword evidence="7 8" id="KW-0275">Fatty acid biosynthesis</keyword>
<keyword evidence="3 8" id="KW-0479">Metal-binding</keyword>
<evidence type="ECO:0000313" key="10">
    <source>
        <dbReference type="EMBL" id="PRR68730.1"/>
    </source>
</evidence>
<evidence type="ECO:0000313" key="11">
    <source>
        <dbReference type="Proteomes" id="UP000238415"/>
    </source>
</evidence>
<dbReference type="Proteomes" id="UP000238415">
    <property type="component" value="Unassembled WGS sequence"/>
</dbReference>
<dbReference type="NCBIfam" id="TIGR00516">
    <property type="entry name" value="acpS"/>
    <property type="match status" value="1"/>
</dbReference>
<comment type="similarity">
    <text evidence="8">Belongs to the P-Pant transferase superfamily. AcpS family.</text>
</comment>
<accession>A0A2T0AJZ7</accession>
<keyword evidence="8" id="KW-0963">Cytoplasm</keyword>
<keyword evidence="5 8" id="KW-0460">Magnesium</keyword>
<comment type="caution">
    <text evidence="10">The sequence shown here is derived from an EMBL/GenBank/DDBJ whole genome shotgun (WGS) entry which is preliminary data.</text>
</comment>
<evidence type="ECO:0000259" key="9">
    <source>
        <dbReference type="Pfam" id="PF01648"/>
    </source>
</evidence>
<dbReference type="InterPro" id="IPR002582">
    <property type="entry name" value="ACPS"/>
</dbReference>
<dbReference type="Gene3D" id="3.90.470.20">
    <property type="entry name" value="4'-phosphopantetheinyl transferase domain"/>
    <property type="match status" value="1"/>
</dbReference>
<comment type="catalytic activity">
    <reaction evidence="8">
        <text>apo-[ACP] + CoA = holo-[ACP] + adenosine 3',5'-bisphosphate + H(+)</text>
        <dbReference type="Rhea" id="RHEA:12068"/>
        <dbReference type="Rhea" id="RHEA-COMP:9685"/>
        <dbReference type="Rhea" id="RHEA-COMP:9690"/>
        <dbReference type="ChEBI" id="CHEBI:15378"/>
        <dbReference type="ChEBI" id="CHEBI:29999"/>
        <dbReference type="ChEBI" id="CHEBI:57287"/>
        <dbReference type="ChEBI" id="CHEBI:58343"/>
        <dbReference type="ChEBI" id="CHEBI:64479"/>
        <dbReference type="EC" id="2.7.8.7"/>
    </reaction>
</comment>
<keyword evidence="11" id="KW-1185">Reference proteome</keyword>
<evidence type="ECO:0000256" key="2">
    <source>
        <dbReference type="ARBA" id="ARBA00022679"/>
    </source>
</evidence>
<dbReference type="InterPro" id="IPR008278">
    <property type="entry name" value="4-PPantetheinyl_Trfase_dom"/>
</dbReference>
<dbReference type="RefSeq" id="WP_211292954.1">
    <property type="nucleotide sequence ID" value="NZ_CP136419.1"/>
</dbReference>
<proteinExistence type="inferred from homology"/>
<dbReference type="SUPFAM" id="SSF56214">
    <property type="entry name" value="4'-phosphopantetheinyl transferase"/>
    <property type="match status" value="1"/>
</dbReference>
<evidence type="ECO:0000256" key="4">
    <source>
        <dbReference type="ARBA" id="ARBA00022832"/>
    </source>
</evidence>